<accession>A0A319CBJ9</accession>
<proteinExistence type="predicted"/>
<feature type="compositionally biased region" description="Basic and acidic residues" evidence="1">
    <location>
        <begin position="41"/>
        <end position="58"/>
    </location>
</feature>
<feature type="compositionally biased region" description="Acidic residues" evidence="1">
    <location>
        <begin position="542"/>
        <end position="564"/>
    </location>
</feature>
<dbReference type="PANTHER" id="PTHR39461">
    <property type="entry name" value="LEA DOMAIN PROTEIN (AFU_ORTHOLOGUE AFUA_8G04920)"/>
    <property type="match status" value="1"/>
</dbReference>
<dbReference type="STRING" id="1448315.A0A319CBJ9"/>
<dbReference type="GeneID" id="37143689"/>
<dbReference type="PANTHER" id="PTHR39461:SF1">
    <property type="entry name" value="LEA DOMAIN PROTEIN (AFU_ORTHOLOGUE AFUA_8G04920)"/>
    <property type="match status" value="1"/>
</dbReference>
<feature type="compositionally biased region" description="Basic and acidic residues" evidence="1">
    <location>
        <begin position="709"/>
        <end position="719"/>
    </location>
</feature>
<feature type="domain" description="DUF6987" evidence="2">
    <location>
        <begin position="782"/>
        <end position="980"/>
    </location>
</feature>
<feature type="region of interest" description="Disordered" evidence="1">
    <location>
        <begin position="180"/>
        <end position="417"/>
    </location>
</feature>
<gene>
    <name evidence="3" type="ORF">BO82DRAFT_43446</name>
</gene>
<dbReference type="InterPro" id="IPR054256">
    <property type="entry name" value="DUF6987"/>
</dbReference>
<evidence type="ECO:0000313" key="4">
    <source>
        <dbReference type="Proteomes" id="UP000248340"/>
    </source>
</evidence>
<protein>
    <recommendedName>
        <fullName evidence="2">DUF6987 domain-containing protein</fullName>
    </recommendedName>
</protein>
<dbReference type="Pfam" id="PF22485">
    <property type="entry name" value="DUF6987"/>
    <property type="match status" value="1"/>
</dbReference>
<keyword evidence="4" id="KW-1185">Reference proteome</keyword>
<dbReference type="VEuPathDB" id="FungiDB:BO82DRAFT_43446"/>
<dbReference type="Proteomes" id="UP000248340">
    <property type="component" value="Unassembled WGS sequence"/>
</dbReference>
<name>A0A319CBJ9_9EURO</name>
<evidence type="ECO:0000259" key="2">
    <source>
        <dbReference type="Pfam" id="PF22485"/>
    </source>
</evidence>
<sequence>MEVKKAATHPGTQGTQGKAHRKIQKLSSKGSRSAGKGPVSAEDKEPSLKEISPHEMEGSTHSSQEQRQSMRSGSGGAEAGGSKTSPRSSMLARGKTAADRLGRSTQGVKSMGHRSSSDTAQKAQDKLGEGAQQAKGAVPAQEDTAGSGLEDVQGSVFSLASLEGLSVEEGGMIMSSAGQPIGEVVEGDPDDLVGQTVSKNGEILDEDGDLIGRVQLLEKEAEPASGENLDAGTSEQGESLPDMPTSEEGVAQDQMGQEEDQEEIKMEDATAPSEPDQPVEESQASDAGQSLEEPPASEVDQALQEQQPSEKEELAEESGAEIPKPAEEEEITGDKEVGAEVGEEGVGEEGVGEEGVGEEGVGEEGVGEEGVGEEGVGEEGVGEEGVGEEAGAGEEGEKEGEEGEEEEAPELPDISTLEGLTCTKFGGIVDSKGALVGELVEGDAKKIFRGKYQLDDQGQFWDQRGKVVGKARPLPVEEDELGPFADLGDLHVAEDGWVVNEEGRRVGQVVEGDAHKLRGRAVDEDGDILDRRGNPLGRAEPWEEPEEAEGEEGEEPEEEEEEDLSMLAGKKVNKLGNIVDDAGVIFGRLVAGNPRKLAGKSVDEQGQVWDSAGRVVGQAELLPAEERDRPEGPFSGLEGLVVGKDGLVIDENGDTVGRLVSGDPQRLRGRAVDEDGEVLDKSGNAIGQAEPWSPEEPTREVSPMAGRKVNRDGEVRDENGNVIGKLTQGELSNLIGRTVDENGYVVDNDGNKIGECTLLENIPPEPEPESEPEPELSPEEREKQAREERDRELAKKMASIVQQTLDSIEPLCKQITQHIERANSTPKEELDEEQLVKQVKPLIEEAGNGLQECKGALRALDPDGQIAAQAKARSASQEASPEEHHLAELLKDLTRVVGETIERGKALIADMPHAKKKINPLWTLLSEPLVQIIAAVGLLLSGVLGLVGKLLNGLGLGNLLSGLLGGLGVDKLLEGLGLGKITEGLGLGGKK</sequence>
<reference evidence="3 4" key="1">
    <citation type="submission" date="2016-12" db="EMBL/GenBank/DDBJ databases">
        <title>The genomes of Aspergillus section Nigri reveals drivers in fungal speciation.</title>
        <authorList>
            <consortium name="DOE Joint Genome Institute"/>
            <person name="Vesth T.C."/>
            <person name="Nybo J."/>
            <person name="Theobald S."/>
            <person name="Brandl J."/>
            <person name="Frisvad J.C."/>
            <person name="Nielsen K.F."/>
            <person name="Lyhne E.K."/>
            <person name="Kogle M.E."/>
            <person name="Kuo A."/>
            <person name="Riley R."/>
            <person name="Clum A."/>
            <person name="Nolan M."/>
            <person name="Lipzen A."/>
            <person name="Salamov A."/>
            <person name="Henrissat B."/>
            <person name="Wiebenga A."/>
            <person name="De Vries R.P."/>
            <person name="Grigoriev I.V."/>
            <person name="Mortensen U.H."/>
            <person name="Andersen M.R."/>
            <person name="Baker S.E."/>
        </authorList>
    </citation>
    <scope>NUCLEOTIDE SEQUENCE [LARGE SCALE GENOMIC DNA]</scope>
    <source>
        <strain evidence="3 4">CBS 121591</strain>
    </source>
</reference>
<dbReference type="Pfam" id="PF12396">
    <property type="entry name" value="DUF3659"/>
    <property type="match status" value="6"/>
</dbReference>
<dbReference type="InterPro" id="IPR022124">
    <property type="entry name" value="DUF3659"/>
</dbReference>
<feature type="compositionally biased region" description="Polar residues" evidence="1">
    <location>
        <begin position="103"/>
        <end position="122"/>
    </location>
</feature>
<dbReference type="EMBL" id="KZ821690">
    <property type="protein sequence ID" value="PYH83216.1"/>
    <property type="molecule type" value="Genomic_DNA"/>
</dbReference>
<feature type="region of interest" description="Disordered" evidence="1">
    <location>
        <begin position="670"/>
        <end position="721"/>
    </location>
</feature>
<dbReference type="RefSeq" id="XP_025493416.1">
    <property type="nucleotide sequence ID" value="XM_025640947.1"/>
</dbReference>
<feature type="compositionally biased region" description="Basic and acidic residues" evidence="1">
    <location>
        <begin position="778"/>
        <end position="795"/>
    </location>
</feature>
<evidence type="ECO:0000256" key="1">
    <source>
        <dbReference type="SAM" id="MobiDB-lite"/>
    </source>
</evidence>
<feature type="compositionally biased region" description="Acidic residues" evidence="1">
    <location>
        <begin position="341"/>
        <end position="410"/>
    </location>
</feature>
<organism evidence="3 4">
    <name type="scientific">Aspergillus uvarum CBS 121591</name>
    <dbReference type="NCBI Taxonomy" id="1448315"/>
    <lineage>
        <taxon>Eukaryota</taxon>
        <taxon>Fungi</taxon>
        <taxon>Dikarya</taxon>
        <taxon>Ascomycota</taxon>
        <taxon>Pezizomycotina</taxon>
        <taxon>Eurotiomycetes</taxon>
        <taxon>Eurotiomycetidae</taxon>
        <taxon>Eurotiales</taxon>
        <taxon>Aspergillaceae</taxon>
        <taxon>Aspergillus</taxon>
        <taxon>Aspergillus subgen. Circumdati</taxon>
    </lineage>
</organism>
<dbReference type="AlphaFoldDB" id="A0A319CBJ9"/>
<feature type="region of interest" description="Disordered" evidence="1">
    <location>
        <begin position="525"/>
        <end position="565"/>
    </location>
</feature>
<evidence type="ECO:0000313" key="3">
    <source>
        <dbReference type="EMBL" id="PYH83216.1"/>
    </source>
</evidence>
<feature type="region of interest" description="Disordered" evidence="1">
    <location>
        <begin position="1"/>
        <end position="149"/>
    </location>
</feature>
<feature type="region of interest" description="Disordered" evidence="1">
    <location>
        <begin position="755"/>
        <end position="796"/>
    </location>
</feature>
<feature type="compositionally biased region" description="Acidic residues" evidence="1">
    <location>
        <begin position="766"/>
        <end position="777"/>
    </location>
</feature>
<dbReference type="OrthoDB" id="3937590at2759"/>
<feature type="compositionally biased region" description="Polar residues" evidence="1">
    <location>
        <begin position="59"/>
        <end position="71"/>
    </location>
</feature>